<protein>
    <submittedName>
        <fullName evidence="2">Uncharacterized protein</fullName>
    </submittedName>
</protein>
<dbReference type="EMBL" id="CP039355">
    <property type="protein sequence ID" value="QCE14573.1"/>
    <property type="molecule type" value="Genomic_DNA"/>
</dbReference>
<evidence type="ECO:0000313" key="3">
    <source>
        <dbReference type="Proteomes" id="UP000501690"/>
    </source>
</evidence>
<evidence type="ECO:0000313" key="2">
    <source>
        <dbReference type="EMBL" id="QCE14573.1"/>
    </source>
</evidence>
<organism evidence="2 3">
    <name type="scientific">Vigna unguiculata</name>
    <name type="common">Cowpea</name>
    <dbReference type="NCBI Taxonomy" id="3917"/>
    <lineage>
        <taxon>Eukaryota</taxon>
        <taxon>Viridiplantae</taxon>
        <taxon>Streptophyta</taxon>
        <taxon>Embryophyta</taxon>
        <taxon>Tracheophyta</taxon>
        <taxon>Spermatophyta</taxon>
        <taxon>Magnoliopsida</taxon>
        <taxon>eudicotyledons</taxon>
        <taxon>Gunneridae</taxon>
        <taxon>Pentapetalae</taxon>
        <taxon>rosids</taxon>
        <taxon>fabids</taxon>
        <taxon>Fabales</taxon>
        <taxon>Fabaceae</taxon>
        <taxon>Papilionoideae</taxon>
        <taxon>50 kb inversion clade</taxon>
        <taxon>NPAAA clade</taxon>
        <taxon>indigoferoid/millettioid clade</taxon>
        <taxon>Phaseoleae</taxon>
        <taxon>Vigna</taxon>
    </lineage>
</organism>
<reference evidence="2 3" key="1">
    <citation type="submission" date="2019-04" db="EMBL/GenBank/DDBJ databases">
        <title>An improved genome assembly and genetic linkage map for asparagus bean, Vigna unguiculata ssp. sesquipedialis.</title>
        <authorList>
            <person name="Xia Q."/>
            <person name="Zhang R."/>
            <person name="Dong Y."/>
        </authorList>
    </citation>
    <scope>NUCLEOTIDE SEQUENCE [LARGE SCALE GENOMIC DNA]</scope>
    <source>
        <tissue evidence="2">Leaf</tissue>
    </source>
</reference>
<accession>A0A4D6NL92</accession>
<feature type="compositionally biased region" description="Low complexity" evidence="1">
    <location>
        <begin position="1"/>
        <end position="20"/>
    </location>
</feature>
<dbReference type="Proteomes" id="UP000501690">
    <property type="component" value="Linkage Group LG11"/>
</dbReference>
<feature type="region of interest" description="Disordered" evidence="1">
    <location>
        <begin position="1"/>
        <end position="25"/>
    </location>
</feature>
<keyword evidence="3" id="KW-1185">Reference proteome</keyword>
<proteinExistence type="predicted"/>
<name>A0A4D6NL92_VIGUN</name>
<dbReference type="AlphaFoldDB" id="A0A4D6NL92"/>
<gene>
    <name evidence="2" type="ORF">DEO72_LG11g1576</name>
</gene>
<evidence type="ECO:0000256" key="1">
    <source>
        <dbReference type="SAM" id="MobiDB-lite"/>
    </source>
</evidence>
<sequence>MPQPPLLTSVVTTTPTVGPGRNATTRNSANACTTTTIFSLQPPYSTPSTARSPTVTPTLAPLPLLHPEATTVAPSSENTSPCCCNRNLRLLRLLCTSCSHHHTVITLVGTVTCLHEHEVAAPSSSSRHQPWKPSNQQLLLSRNQICVFFIMATLTVARNTKPPCLIPLMVAPPSTCSNKTFSQQSSKLTNADLSPFFRNSHRPITSLISGTLICSHEHHYCHYNACLALSAPQQQQMRRRTGSPSEN</sequence>